<organism evidence="1">
    <name type="scientific">Cupriavidus taiwanensis</name>
    <dbReference type="NCBI Taxonomy" id="164546"/>
    <lineage>
        <taxon>Bacteria</taxon>
        <taxon>Pseudomonadati</taxon>
        <taxon>Pseudomonadota</taxon>
        <taxon>Betaproteobacteria</taxon>
        <taxon>Burkholderiales</taxon>
        <taxon>Burkholderiaceae</taxon>
        <taxon>Cupriavidus</taxon>
    </lineage>
</organism>
<sequence length="34" mass="3777">MCPKYIGQICLKAPKCTLKIRKSVNDSNIGLNEP</sequence>
<accession>A0A375BMN8</accession>
<reference evidence="1" key="1">
    <citation type="submission" date="2018-01" db="EMBL/GenBank/DDBJ databases">
        <authorList>
            <person name="Clerissi C."/>
        </authorList>
    </citation>
    <scope>NUCLEOTIDE SEQUENCE</scope>
    <source>
        <strain evidence="1">Cupriavidus sp. LMG 19464</strain>
    </source>
</reference>
<evidence type="ECO:0000313" key="1">
    <source>
        <dbReference type="EMBL" id="SOY47985.1"/>
    </source>
</evidence>
<name>A0A375BMN8_9BURK</name>
<dbReference type="Proteomes" id="UP000256780">
    <property type="component" value="Chromosome CBM2587_a"/>
</dbReference>
<proteinExistence type="predicted"/>
<protein>
    <submittedName>
        <fullName evidence="1">Uncharacterized protein</fullName>
    </submittedName>
</protein>
<dbReference type="EMBL" id="OFSQ01000009">
    <property type="protein sequence ID" value="SOY47985.1"/>
    <property type="molecule type" value="Genomic_DNA"/>
</dbReference>
<comment type="caution">
    <text evidence="1">The sequence shown here is derived from an EMBL/GenBank/DDBJ whole genome shotgun (WGS) entry which is preliminary data.</text>
</comment>
<gene>
    <name evidence="1" type="ORF">CBM2587_A170051</name>
</gene>
<dbReference type="AlphaFoldDB" id="A0A375BMN8"/>